<evidence type="ECO:0000313" key="1">
    <source>
        <dbReference type="EMBL" id="GHO55526.1"/>
    </source>
</evidence>
<comment type="caution">
    <text evidence="1">The sequence shown here is derived from an EMBL/GenBank/DDBJ whole genome shotgun (WGS) entry which is preliminary data.</text>
</comment>
<dbReference type="Pfam" id="PF18906">
    <property type="entry name" value="Phage_tube_2"/>
    <property type="match status" value="1"/>
</dbReference>
<sequence>MAGYSLSKRSWLGVGVESTPGTALVAPTVYHPAKSIMKGTKKREQLKEERGNRDGVYGIVDTIREGAIDPKGPFYADTSPYFMLGAWGAVTSTQPDATNLPNVHKHTFALADQPKTLTLFKNYDAAVYVGAYAVVEKWTLKFAADGKVLENDVALKHLYPVKYAGAQLTPTFSPVQPFAGYAPQITLGGVSTLDIDDVMIEFDQKCTLWYPAGGSADFAAVYFGERTVKVDFTARFDTDALYNHFFNGSRTDDSFTIDVKGPSLGVDGANTYYQELNISVPIISYDSMDHDLSKDNVLIKAKATAISTANQTGGSPMISAFVQNLVASYTV</sequence>
<gene>
    <name evidence="1" type="ORF">KSB_40010</name>
</gene>
<protein>
    <recommendedName>
        <fullName evidence="3">Phage tail protein</fullName>
    </recommendedName>
</protein>
<dbReference type="Proteomes" id="UP000654345">
    <property type="component" value="Unassembled WGS sequence"/>
</dbReference>
<organism evidence="1 2">
    <name type="scientific">Ktedonobacter robiniae</name>
    <dbReference type="NCBI Taxonomy" id="2778365"/>
    <lineage>
        <taxon>Bacteria</taxon>
        <taxon>Bacillati</taxon>
        <taxon>Chloroflexota</taxon>
        <taxon>Ktedonobacteria</taxon>
        <taxon>Ktedonobacterales</taxon>
        <taxon>Ktedonobacteraceae</taxon>
        <taxon>Ktedonobacter</taxon>
    </lineage>
</organism>
<reference evidence="1 2" key="1">
    <citation type="journal article" date="2021" name="Int. J. Syst. Evol. Microbiol.">
        <title>Reticulibacter mediterranei gen. nov., sp. nov., within the new family Reticulibacteraceae fam. nov., and Ktedonospora formicarum gen. nov., sp. nov., Ktedonobacter robiniae sp. nov., Dictyobacter formicarum sp. nov. and Dictyobacter arantiisoli sp. nov., belonging to the class Ktedonobacteria.</title>
        <authorList>
            <person name="Yabe S."/>
            <person name="Zheng Y."/>
            <person name="Wang C.M."/>
            <person name="Sakai Y."/>
            <person name="Abe K."/>
            <person name="Yokota A."/>
            <person name="Donadio S."/>
            <person name="Cavaletti L."/>
            <person name="Monciardini P."/>
        </authorList>
    </citation>
    <scope>NUCLEOTIDE SEQUENCE [LARGE SCALE GENOMIC DNA]</scope>
    <source>
        <strain evidence="1 2">SOSP1-30</strain>
    </source>
</reference>
<evidence type="ECO:0008006" key="3">
    <source>
        <dbReference type="Google" id="ProtNLM"/>
    </source>
</evidence>
<evidence type="ECO:0000313" key="2">
    <source>
        <dbReference type="Proteomes" id="UP000654345"/>
    </source>
</evidence>
<dbReference type="RefSeq" id="WP_201372103.1">
    <property type="nucleotide sequence ID" value="NZ_BNJG01000001.1"/>
</dbReference>
<dbReference type="EMBL" id="BNJG01000001">
    <property type="protein sequence ID" value="GHO55526.1"/>
    <property type="molecule type" value="Genomic_DNA"/>
</dbReference>
<keyword evidence="2" id="KW-1185">Reference proteome</keyword>
<name>A0ABQ3US20_9CHLR</name>
<dbReference type="InterPro" id="IPR044000">
    <property type="entry name" value="Phage_tube_2"/>
</dbReference>
<proteinExistence type="predicted"/>
<accession>A0ABQ3US20</accession>